<protein>
    <recommendedName>
        <fullName evidence="3">Secreted protein</fullName>
    </recommendedName>
</protein>
<name>A0AAV0XC81_9HEMI</name>
<dbReference type="AlphaFoldDB" id="A0AAV0XC81"/>
<organism evidence="1 2">
    <name type="scientific">Macrosiphum euphorbiae</name>
    <name type="common">potato aphid</name>
    <dbReference type="NCBI Taxonomy" id="13131"/>
    <lineage>
        <taxon>Eukaryota</taxon>
        <taxon>Metazoa</taxon>
        <taxon>Ecdysozoa</taxon>
        <taxon>Arthropoda</taxon>
        <taxon>Hexapoda</taxon>
        <taxon>Insecta</taxon>
        <taxon>Pterygota</taxon>
        <taxon>Neoptera</taxon>
        <taxon>Paraneoptera</taxon>
        <taxon>Hemiptera</taxon>
        <taxon>Sternorrhyncha</taxon>
        <taxon>Aphidomorpha</taxon>
        <taxon>Aphidoidea</taxon>
        <taxon>Aphididae</taxon>
        <taxon>Macrosiphini</taxon>
        <taxon>Macrosiphum</taxon>
    </lineage>
</organism>
<dbReference type="EMBL" id="CARXXK010000004">
    <property type="protein sequence ID" value="CAI6365304.1"/>
    <property type="molecule type" value="Genomic_DNA"/>
</dbReference>
<gene>
    <name evidence="1" type="ORF">MEUPH1_LOCUS20038</name>
</gene>
<evidence type="ECO:0000313" key="2">
    <source>
        <dbReference type="Proteomes" id="UP001160148"/>
    </source>
</evidence>
<dbReference type="PROSITE" id="PS51257">
    <property type="entry name" value="PROKAR_LIPOPROTEIN"/>
    <property type="match status" value="1"/>
</dbReference>
<keyword evidence="2" id="KW-1185">Reference proteome</keyword>
<comment type="caution">
    <text evidence="1">The sequence shown here is derived from an EMBL/GenBank/DDBJ whole genome shotgun (WGS) entry which is preliminary data.</text>
</comment>
<accession>A0AAV0XC81</accession>
<evidence type="ECO:0000313" key="1">
    <source>
        <dbReference type="EMBL" id="CAI6365304.1"/>
    </source>
</evidence>
<sequence length="83" mass="9381">MVTTVRRGNRLAQQLLTPAPPAAAAACCCSHRRRVRLRRAQHFRPTRSVGLSLRNRRSSTQTIGRRERPAAKLVAFCEPMETK</sequence>
<dbReference type="Proteomes" id="UP001160148">
    <property type="component" value="Unassembled WGS sequence"/>
</dbReference>
<reference evidence="1 2" key="1">
    <citation type="submission" date="2023-01" db="EMBL/GenBank/DDBJ databases">
        <authorList>
            <person name="Whitehead M."/>
        </authorList>
    </citation>
    <scope>NUCLEOTIDE SEQUENCE [LARGE SCALE GENOMIC DNA]</scope>
</reference>
<proteinExistence type="predicted"/>
<evidence type="ECO:0008006" key="3">
    <source>
        <dbReference type="Google" id="ProtNLM"/>
    </source>
</evidence>